<reference evidence="3 4" key="1">
    <citation type="submission" date="2019-03" db="EMBL/GenBank/DDBJ databases">
        <title>Genomic Encyclopedia of Type Strains, Phase IV (KMG-IV): sequencing the most valuable type-strain genomes for metagenomic binning, comparative biology and taxonomic classification.</title>
        <authorList>
            <person name="Goeker M."/>
        </authorList>
    </citation>
    <scope>NUCLEOTIDE SEQUENCE [LARGE SCALE GENOMIC DNA]</scope>
    <source>
        <strain evidence="3 4">DSM 25894</strain>
    </source>
</reference>
<evidence type="ECO:0000313" key="4">
    <source>
        <dbReference type="Proteomes" id="UP000294650"/>
    </source>
</evidence>
<dbReference type="PANTHER" id="PTHR33393">
    <property type="entry name" value="POLYGLUTAMINE SYNTHESIS ACCESSORY PROTEIN RV0574C-RELATED"/>
    <property type="match status" value="1"/>
</dbReference>
<name>A0A4R3MSY7_9BACI</name>
<dbReference type="InterPro" id="IPR052169">
    <property type="entry name" value="CW_Biosynth-Accessory"/>
</dbReference>
<dbReference type="Proteomes" id="UP000294650">
    <property type="component" value="Unassembled WGS sequence"/>
</dbReference>
<evidence type="ECO:0000259" key="2">
    <source>
        <dbReference type="SMART" id="SM00854"/>
    </source>
</evidence>
<evidence type="ECO:0000313" key="3">
    <source>
        <dbReference type="EMBL" id="TCT17606.1"/>
    </source>
</evidence>
<dbReference type="InterPro" id="IPR019079">
    <property type="entry name" value="Capsule_synth_CapA"/>
</dbReference>
<dbReference type="AlphaFoldDB" id="A0A4R3MSY7"/>
<dbReference type="Pfam" id="PF09587">
    <property type="entry name" value="PGA_cap"/>
    <property type="match status" value="1"/>
</dbReference>
<dbReference type="OrthoDB" id="9810906at2"/>
<dbReference type="InterPro" id="IPR029052">
    <property type="entry name" value="Metallo-depent_PP-like"/>
</dbReference>
<dbReference type="PANTHER" id="PTHR33393:SF12">
    <property type="entry name" value="CAPSULE BIOSYNTHESIS PROTEIN CAPA"/>
    <property type="match status" value="1"/>
</dbReference>
<gene>
    <name evidence="3" type="ORF">EDD68_12724</name>
</gene>
<dbReference type="Gene3D" id="3.60.21.10">
    <property type="match status" value="1"/>
</dbReference>
<organism evidence="3 4">
    <name type="scientific">Melghiribacillus thermohalophilus</name>
    <dbReference type="NCBI Taxonomy" id="1324956"/>
    <lineage>
        <taxon>Bacteria</taxon>
        <taxon>Bacillati</taxon>
        <taxon>Bacillota</taxon>
        <taxon>Bacilli</taxon>
        <taxon>Bacillales</taxon>
        <taxon>Bacillaceae</taxon>
        <taxon>Melghiribacillus</taxon>
    </lineage>
</organism>
<protein>
    <submittedName>
        <fullName evidence="3">Poly-gamma-glutamate synthesis protein (Capsule biosynthesis protein)</fullName>
    </submittedName>
</protein>
<dbReference type="EMBL" id="SMAN01000027">
    <property type="protein sequence ID" value="TCT17606.1"/>
    <property type="molecule type" value="Genomic_DNA"/>
</dbReference>
<accession>A0A4R3MSY7</accession>
<keyword evidence="4" id="KW-1185">Reference proteome</keyword>
<dbReference type="SMART" id="SM00854">
    <property type="entry name" value="PGA_cap"/>
    <property type="match status" value="1"/>
</dbReference>
<evidence type="ECO:0000256" key="1">
    <source>
        <dbReference type="ARBA" id="ARBA00005662"/>
    </source>
</evidence>
<comment type="caution">
    <text evidence="3">The sequence shown here is derived from an EMBL/GenBank/DDBJ whole genome shotgun (WGS) entry which is preliminary data.</text>
</comment>
<proteinExistence type="inferred from homology"/>
<dbReference type="SUPFAM" id="SSF56300">
    <property type="entry name" value="Metallo-dependent phosphatases"/>
    <property type="match status" value="1"/>
</dbReference>
<comment type="similarity">
    <text evidence="1">Belongs to the CapA family.</text>
</comment>
<feature type="domain" description="Capsule synthesis protein CapA" evidence="2">
    <location>
        <begin position="58"/>
        <end position="304"/>
    </location>
</feature>
<dbReference type="CDD" id="cd07381">
    <property type="entry name" value="MPP_CapA"/>
    <property type="match status" value="1"/>
</dbReference>
<sequence>MKKRMMYYMSGLVLIFLIAFILLKQTGNSADQKLAISSHHNKTVLVEPAYKQFESSITLGAVGDILIHNSLYEDAQTDDGGYDFRPMFELVRPDMQKPDIMFANQETILGGTALGLSSYPRFNSPYEVGDALKDAGVDIVSMANNHTLDRGPQAVMNATDYLNQIGIQYVGAYRSLEDQNTHRVIEKQGISTGFLAYTYGTNGLIRPENQPYLVQYIDVEKISQDIKEMKELADFVVVSLHFGIEYQRFPNDDQKQIVQRLHEAGADVILGHHPHVLQPVDWLESEDGHKTFVIYSLGNFLSGQSELYQRIGALLQMDLHKQIDEEGISYDISNVRIMPTYNYRPNYRNYKIVPLFDADEYNLPEAKALFEEISEHMKAFTEENIEIVPSF</sequence>
<dbReference type="RefSeq" id="WP_132372911.1">
    <property type="nucleotide sequence ID" value="NZ_SMAN01000027.1"/>
</dbReference>